<sequence length="411" mass="45714">MSFETATLDSLCELVVDCPHSTPKWTDEGIIVLRNQNIKNGVLDLSAPSFTNEEDYQKRIKRAAPKAGDIVFTREAPMGEVCMIPEGLKCCLGQRQVLLRPKSDVNGQYLFWALQSPYVQQQIAWNEGTGSTVSNVRIPVLKALNIPRIGNEDMVAKSLSDIASKMALNTQTNQTLEQMAQAIFKSWFVDFDPVKAKMNGELPEGMDAATASLFPEKLVESELGLIPDGWEVKPFSEWVKITKGKNITKKTIVDGDVPVVAGGLKPAYFHNAHNVDGPAITISASGANAGYVNLYFENIWASDCSYISQSTTPLFFLQYVALRYNQKKIFDMQTGAAQPHIYPRDFERLMIVVPNEELCRKLEEVFASFFRTVANNKQQNINLAALRDTLLPKLLSGEIELGQAQELAEVE</sequence>
<evidence type="ECO:0000313" key="6">
    <source>
        <dbReference type="Proteomes" id="UP000031977"/>
    </source>
</evidence>
<organism evidence="5 6">
    <name type="scientific">Vibrio mytili</name>
    <dbReference type="NCBI Taxonomy" id="50718"/>
    <lineage>
        <taxon>Bacteria</taxon>
        <taxon>Pseudomonadati</taxon>
        <taxon>Pseudomonadota</taxon>
        <taxon>Gammaproteobacteria</taxon>
        <taxon>Vibrionales</taxon>
        <taxon>Vibrionaceae</taxon>
        <taxon>Vibrio</taxon>
    </lineage>
</organism>
<evidence type="ECO:0000256" key="2">
    <source>
        <dbReference type="ARBA" id="ARBA00022747"/>
    </source>
</evidence>
<keyword evidence="2" id="KW-0680">Restriction system</keyword>
<dbReference type="CDD" id="cd17246">
    <property type="entry name" value="RMtype1_S_SonII-TRD2-CR2_like"/>
    <property type="match status" value="1"/>
</dbReference>
<protein>
    <recommendedName>
        <fullName evidence="4">Type I restriction modification DNA specificity domain-containing protein</fullName>
    </recommendedName>
</protein>
<evidence type="ECO:0000256" key="1">
    <source>
        <dbReference type="ARBA" id="ARBA00010923"/>
    </source>
</evidence>
<dbReference type="Gene3D" id="3.90.220.20">
    <property type="entry name" value="DNA methylase specificity domains"/>
    <property type="match status" value="2"/>
</dbReference>
<keyword evidence="3" id="KW-0238">DNA-binding</keyword>
<dbReference type="AlphaFoldDB" id="A0A0C3I9M7"/>
<dbReference type="InterPro" id="IPR044946">
    <property type="entry name" value="Restrct_endonuc_typeI_TRD_sf"/>
</dbReference>
<evidence type="ECO:0000256" key="3">
    <source>
        <dbReference type="ARBA" id="ARBA00023125"/>
    </source>
</evidence>
<dbReference type="EMBL" id="JXOK01000015">
    <property type="protein sequence ID" value="KIN11680.1"/>
    <property type="molecule type" value="Genomic_DNA"/>
</dbReference>
<dbReference type="RefSeq" id="WP_041154774.1">
    <property type="nucleotide sequence ID" value="NZ_CBCRVP010000007.1"/>
</dbReference>
<gene>
    <name evidence="5" type="ORF">SU60_06320</name>
</gene>
<feature type="domain" description="Type I restriction modification DNA specificity" evidence="4">
    <location>
        <begin position="227"/>
        <end position="381"/>
    </location>
</feature>
<keyword evidence="6" id="KW-1185">Reference proteome</keyword>
<dbReference type="Pfam" id="PF01420">
    <property type="entry name" value="Methylase_S"/>
    <property type="match status" value="2"/>
</dbReference>
<dbReference type="GO" id="GO:0003677">
    <property type="term" value="F:DNA binding"/>
    <property type="evidence" value="ECO:0007669"/>
    <property type="project" value="UniProtKB-KW"/>
</dbReference>
<dbReference type="STRING" id="50718.SU60_06320"/>
<dbReference type="CDD" id="cd17291">
    <property type="entry name" value="RMtype1_S_MgeORF438P-TRD-CR_like"/>
    <property type="match status" value="1"/>
</dbReference>
<comment type="caution">
    <text evidence="5">The sequence shown here is derived from an EMBL/GenBank/DDBJ whole genome shotgun (WGS) entry which is preliminary data.</text>
</comment>
<name>A0A0C3I9M7_9VIBR</name>
<dbReference type="PANTHER" id="PTHR30408">
    <property type="entry name" value="TYPE-1 RESTRICTION ENZYME ECOKI SPECIFICITY PROTEIN"/>
    <property type="match status" value="1"/>
</dbReference>
<reference evidence="5 6" key="1">
    <citation type="submission" date="2015-01" db="EMBL/GenBank/DDBJ databases">
        <title>Draft genome of Vibrio mytili type strain CAIM 528.</title>
        <authorList>
            <person name="Gonzalez-Castillo A."/>
            <person name="Gomez-Gil B."/>
            <person name="Enciso-Ibarra J."/>
        </authorList>
    </citation>
    <scope>NUCLEOTIDE SEQUENCE [LARGE SCALE GENOMIC DNA]</scope>
    <source>
        <strain evidence="5 6">CAIM 528</strain>
    </source>
</reference>
<feature type="domain" description="Type I restriction modification DNA specificity" evidence="4">
    <location>
        <begin position="4"/>
        <end position="178"/>
    </location>
</feature>
<comment type="similarity">
    <text evidence="1">Belongs to the type-I restriction system S methylase family.</text>
</comment>
<dbReference type="GO" id="GO:0009307">
    <property type="term" value="P:DNA restriction-modification system"/>
    <property type="evidence" value="ECO:0007669"/>
    <property type="project" value="UniProtKB-KW"/>
</dbReference>
<evidence type="ECO:0000313" key="5">
    <source>
        <dbReference type="EMBL" id="KIN11680.1"/>
    </source>
</evidence>
<proteinExistence type="inferred from homology"/>
<dbReference type="InterPro" id="IPR000055">
    <property type="entry name" value="Restrct_endonuc_typeI_TRD"/>
</dbReference>
<evidence type="ECO:0000259" key="4">
    <source>
        <dbReference type="Pfam" id="PF01420"/>
    </source>
</evidence>
<dbReference type="InterPro" id="IPR052021">
    <property type="entry name" value="Type-I_RS_S_subunit"/>
</dbReference>
<dbReference type="SUPFAM" id="SSF116734">
    <property type="entry name" value="DNA methylase specificity domain"/>
    <property type="match status" value="2"/>
</dbReference>
<dbReference type="PANTHER" id="PTHR30408:SF13">
    <property type="entry name" value="TYPE I RESTRICTION ENZYME HINDI SPECIFICITY SUBUNIT"/>
    <property type="match status" value="1"/>
</dbReference>
<accession>A0A0C3I9M7</accession>
<dbReference type="Proteomes" id="UP000031977">
    <property type="component" value="Unassembled WGS sequence"/>
</dbReference>